<comment type="caution">
    <text evidence="4">The sequence shown here is derived from an EMBL/GenBank/DDBJ whole genome shotgun (WGS) entry which is preliminary data.</text>
</comment>
<protein>
    <submittedName>
        <fullName evidence="4">L-histidine N(Alpha)-methyltransferase</fullName>
        <ecNumber evidence="4">2.1.1.44</ecNumber>
    </submittedName>
</protein>
<organism evidence="4 5">
    <name type="scientific">Rugamonas brunnea</name>
    <dbReference type="NCBI Taxonomy" id="2758569"/>
    <lineage>
        <taxon>Bacteria</taxon>
        <taxon>Pseudomonadati</taxon>
        <taxon>Pseudomonadota</taxon>
        <taxon>Betaproteobacteria</taxon>
        <taxon>Burkholderiales</taxon>
        <taxon>Oxalobacteraceae</taxon>
        <taxon>Telluria group</taxon>
        <taxon>Rugamonas</taxon>
    </lineage>
</organism>
<dbReference type="GO" id="GO:0032259">
    <property type="term" value="P:methylation"/>
    <property type="evidence" value="ECO:0007669"/>
    <property type="project" value="UniProtKB-KW"/>
</dbReference>
<dbReference type="InterPro" id="IPR017804">
    <property type="entry name" value="MeTrfase_EgtD-like"/>
</dbReference>
<sequence length="340" mass="36995">MLMPRTPAMRIVSPPGRNADADALAIMRPAHGAPAVQAEITAGLLAPSAAVSPKFFYDSLGSRLFEAICELPEYYPTRTEAAIFARYGSDIANAVGTGCTLIDLGAGNCAKAAALFPLLQPQQYVPVDISRDFLADAVRGLQQRFAEIGMLALGLDFSQGCALPDSVRHAQRLFFYPGSSIGNFGPEQAQRFLRGLRDSAGEDGGLLIGVDLAKDTAVLDAAYDDALGVTAAFNLNLLHHLNHLVGADFDVRHWLHRAFFNEQASRIEMHLEARHALTVRWQGGERHFGAGERIHTEYSYKYTRAGFVALLERAGFETARIWTDPAGWFAVIHARARDGA</sequence>
<evidence type="ECO:0000259" key="3">
    <source>
        <dbReference type="Pfam" id="PF10017"/>
    </source>
</evidence>
<dbReference type="SUPFAM" id="SSF53335">
    <property type="entry name" value="S-adenosyl-L-methionine-dependent methyltransferases"/>
    <property type="match status" value="1"/>
</dbReference>
<dbReference type="InterPro" id="IPR051128">
    <property type="entry name" value="EgtD_Methyltrsf_superfamily"/>
</dbReference>
<evidence type="ECO:0000313" key="4">
    <source>
        <dbReference type="EMBL" id="MBA5635899.1"/>
    </source>
</evidence>
<name>A0A7W2EP51_9BURK</name>
<dbReference type="Pfam" id="PF10017">
    <property type="entry name" value="Methyltransf_33"/>
    <property type="match status" value="1"/>
</dbReference>
<dbReference type="PIRSF" id="PIRSF018005">
    <property type="entry name" value="UCP018005"/>
    <property type="match status" value="1"/>
</dbReference>
<evidence type="ECO:0000313" key="5">
    <source>
        <dbReference type="Proteomes" id="UP000534388"/>
    </source>
</evidence>
<dbReference type="RefSeq" id="WP_182159774.1">
    <property type="nucleotide sequence ID" value="NZ_JACEZT010000001.1"/>
</dbReference>
<dbReference type="InterPro" id="IPR019257">
    <property type="entry name" value="MeTrfase_dom"/>
</dbReference>
<dbReference type="InterPro" id="IPR029063">
    <property type="entry name" value="SAM-dependent_MTases_sf"/>
</dbReference>
<dbReference type="GO" id="GO:0052706">
    <property type="term" value="F:L-histidine N(alpha)-methyltransferase activity"/>
    <property type="evidence" value="ECO:0007669"/>
    <property type="project" value="UniProtKB-EC"/>
</dbReference>
<evidence type="ECO:0000256" key="2">
    <source>
        <dbReference type="ARBA" id="ARBA00022679"/>
    </source>
</evidence>
<gene>
    <name evidence="4" type="primary">egtD</name>
    <name evidence="4" type="ORF">H3H37_02395</name>
</gene>
<dbReference type="InterPro" id="IPR035094">
    <property type="entry name" value="EgtD"/>
</dbReference>
<dbReference type="EMBL" id="JACEZT010000001">
    <property type="protein sequence ID" value="MBA5635899.1"/>
    <property type="molecule type" value="Genomic_DNA"/>
</dbReference>
<dbReference type="Gene3D" id="3.40.50.150">
    <property type="entry name" value="Vaccinia Virus protein VP39"/>
    <property type="match status" value="1"/>
</dbReference>
<proteinExistence type="predicted"/>
<keyword evidence="2 4" id="KW-0808">Transferase</keyword>
<feature type="domain" description="Histidine-specific methyltransferase SAM-dependent" evidence="3">
    <location>
        <begin position="37"/>
        <end position="335"/>
    </location>
</feature>
<dbReference type="AlphaFoldDB" id="A0A7W2EP51"/>
<dbReference type="EC" id="2.1.1.44" evidence="4"/>
<accession>A0A7W2EP51</accession>
<evidence type="ECO:0000256" key="1">
    <source>
        <dbReference type="ARBA" id="ARBA00022603"/>
    </source>
</evidence>
<dbReference type="PANTHER" id="PTHR43397:SF1">
    <property type="entry name" value="ERGOTHIONEINE BIOSYNTHESIS PROTEIN 1"/>
    <property type="match status" value="1"/>
</dbReference>
<keyword evidence="5" id="KW-1185">Reference proteome</keyword>
<dbReference type="PANTHER" id="PTHR43397">
    <property type="entry name" value="ERGOTHIONEINE BIOSYNTHESIS PROTEIN 1"/>
    <property type="match status" value="1"/>
</dbReference>
<dbReference type="NCBIfam" id="TIGR03438">
    <property type="entry name" value="egtD_ergothio"/>
    <property type="match status" value="1"/>
</dbReference>
<keyword evidence="1 4" id="KW-0489">Methyltransferase</keyword>
<dbReference type="Proteomes" id="UP000534388">
    <property type="component" value="Unassembled WGS sequence"/>
</dbReference>
<reference evidence="4 5" key="1">
    <citation type="submission" date="2020-07" db="EMBL/GenBank/DDBJ databases">
        <title>Novel species isolated from subtropical streams in China.</title>
        <authorList>
            <person name="Lu H."/>
        </authorList>
    </citation>
    <scope>NUCLEOTIDE SEQUENCE [LARGE SCALE GENOMIC DNA]</scope>
    <source>
        <strain evidence="4 5">LX20W</strain>
    </source>
</reference>